<dbReference type="GeneID" id="92841117"/>
<dbReference type="GO" id="GO:0003677">
    <property type="term" value="F:DNA binding"/>
    <property type="evidence" value="ECO:0007669"/>
    <property type="project" value="UniProtKB-KW"/>
</dbReference>
<dbReference type="SUPFAM" id="SSF88659">
    <property type="entry name" value="Sigma3 and sigma4 domains of RNA polymerase sigma factors"/>
    <property type="match status" value="1"/>
</dbReference>
<organism evidence="9 10">
    <name type="scientific">Aneurinibacillus aneurinilyticus</name>
    <name type="common">Bacillus aneurinolyticus</name>
    <dbReference type="NCBI Taxonomy" id="1391"/>
    <lineage>
        <taxon>Bacteria</taxon>
        <taxon>Bacillati</taxon>
        <taxon>Bacillota</taxon>
        <taxon>Bacilli</taxon>
        <taxon>Bacillales</taxon>
        <taxon>Paenibacillaceae</taxon>
        <taxon>Aneurinibacillus group</taxon>
        <taxon>Aneurinibacillus</taxon>
    </lineage>
</organism>
<comment type="caution">
    <text evidence="9">The sequence shown here is derived from an EMBL/GenBank/DDBJ whole genome shotgun (WGS) entry which is preliminary data.</text>
</comment>
<evidence type="ECO:0000256" key="1">
    <source>
        <dbReference type="ARBA" id="ARBA00010641"/>
    </source>
</evidence>
<dbReference type="Gene3D" id="1.10.1740.10">
    <property type="match status" value="1"/>
</dbReference>
<dbReference type="EMBL" id="JABAGO010000063">
    <property type="protein sequence ID" value="NMF01035.1"/>
    <property type="molecule type" value="Genomic_DNA"/>
</dbReference>
<name>A0A848CTY9_ANEAE</name>
<dbReference type="OrthoDB" id="9784984at2"/>
<dbReference type="InterPro" id="IPR013324">
    <property type="entry name" value="RNA_pol_sigma_r3/r4-like"/>
</dbReference>
<dbReference type="PANTHER" id="PTHR43133">
    <property type="entry name" value="RNA POLYMERASE ECF-TYPE SIGMA FACTO"/>
    <property type="match status" value="1"/>
</dbReference>
<proteinExistence type="inferred from homology"/>
<dbReference type="InterPro" id="IPR036388">
    <property type="entry name" value="WH-like_DNA-bd_sf"/>
</dbReference>
<keyword evidence="5 6" id="KW-0804">Transcription</keyword>
<dbReference type="Proteomes" id="UP000561326">
    <property type="component" value="Unassembled WGS sequence"/>
</dbReference>
<keyword evidence="3 6" id="KW-0731">Sigma factor</keyword>
<dbReference type="Pfam" id="PF08281">
    <property type="entry name" value="Sigma70_r4_2"/>
    <property type="match status" value="1"/>
</dbReference>
<evidence type="ECO:0000259" key="8">
    <source>
        <dbReference type="Pfam" id="PF08281"/>
    </source>
</evidence>
<reference evidence="9 10" key="1">
    <citation type="submission" date="2020-04" db="EMBL/GenBank/DDBJ databases">
        <authorList>
            <person name="Hitch T.C.A."/>
            <person name="Wylensek D."/>
            <person name="Clavel T."/>
        </authorList>
    </citation>
    <scope>NUCLEOTIDE SEQUENCE [LARGE SCALE GENOMIC DNA]</scope>
    <source>
        <strain evidence="9 10">WB01_D5_05</strain>
    </source>
</reference>
<keyword evidence="2 6" id="KW-0805">Transcription regulation</keyword>
<keyword evidence="4 6" id="KW-0238">DNA-binding</keyword>
<dbReference type="NCBIfam" id="TIGR02937">
    <property type="entry name" value="sigma70-ECF"/>
    <property type="match status" value="1"/>
</dbReference>
<dbReference type="InterPro" id="IPR039425">
    <property type="entry name" value="RNA_pol_sigma-70-like"/>
</dbReference>
<evidence type="ECO:0000259" key="7">
    <source>
        <dbReference type="Pfam" id="PF04542"/>
    </source>
</evidence>
<evidence type="ECO:0000313" key="9">
    <source>
        <dbReference type="EMBL" id="NMF01035.1"/>
    </source>
</evidence>
<dbReference type="GO" id="GO:0016987">
    <property type="term" value="F:sigma factor activity"/>
    <property type="evidence" value="ECO:0007669"/>
    <property type="project" value="UniProtKB-KW"/>
</dbReference>
<gene>
    <name evidence="9" type="ORF">HF838_22755</name>
</gene>
<feature type="domain" description="RNA polymerase sigma-70 region 2" evidence="7">
    <location>
        <begin position="23"/>
        <end position="89"/>
    </location>
</feature>
<dbReference type="InterPro" id="IPR014284">
    <property type="entry name" value="RNA_pol_sigma-70_dom"/>
</dbReference>
<dbReference type="InterPro" id="IPR013325">
    <property type="entry name" value="RNA_pol_sigma_r2"/>
</dbReference>
<dbReference type="InterPro" id="IPR000838">
    <property type="entry name" value="RNA_pol_sigma70_ECF_CS"/>
</dbReference>
<evidence type="ECO:0000256" key="2">
    <source>
        <dbReference type="ARBA" id="ARBA00023015"/>
    </source>
</evidence>
<dbReference type="CDD" id="cd06171">
    <property type="entry name" value="Sigma70_r4"/>
    <property type="match status" value="1"/>
</dbReference>
<sequence>MSSDQELIELVLQGNKQAYSQIVDRYKGKMYFFLYGMIGRPQDAQDLAQEVFIKAYFHIHSYKPDYSFSSWLYRIATNHCLDELRKQKRVQCIRQENGSHEENSFAHHRTPESIYLEKERNAVLHKYIMELDESYRAVLVLRYIEHLSYKEISHILDVPVTTVQMRLYRAHKKLRKLLKITEKGGTDHELCEI</sequence>
<comment type="similarity">
    <text evidence="1 6">Belongs to the sigma-70 factor family. ECF subfamily.</text>
</comment>
<evidence type="ECO:0000313" key="10">
    <source>
        <dbReference type="Proteomes" id="UP000561326"/>
    </source>
</evidence>
<dbReference type="AlphaFoldDB" id="A0A848CTY9"/>
<evidence type="ECO:0000256" key="6">
    <source>
        <dbReference type="RuleBase" id="RU000716"/>
    </source>
</evidence>
<feature type="domain" description="RNA polymerase sigma factor 70 region 4 type 2" evidence="8">
    <location>
        <begin position="124"/>
        <end position="174"/>
    </location>
</feature>
<evidence type="ECO:0000256" key="4">
    <source>
        <dbReference type="ARBA" id="ARBA00023125"/>
    </source>
</evidence>
<dbReference type="GO" id="GO:0006950">
    <property type="term" value="P:response to stress"/>
    <property type="evidence" value="ECO:0007669"/>
    <property type="project" value="UniProtKB-ARBA"/>
</dbReference>
<dbReference type="PROSITE" id="PS01063">
    <property type="entry name" value="SIGMA70_ECF"/>
    <property type="match status" value="1"/>
</dbReference>
<dbReference type="RefSeq" id="WP_021623995.1">
    <property type="nucleotide sequence ID" value="NZ_CABKST010000244.1"/>
</dbReference>
<dbReference type="SUPFAM" id="SSF88946">
    <property type="entry name" value="Sigma2 domain of RNA polymerase sigma factors"/>
    <property type="match status" value="1"/>
</dbReference>
<dbReference type="Gene3D" id="1.10.10.10">
    <property type="entry name" value="Winged helix-like DNA-binding domain superfamily/Winged helix DNA-binding domain"/>
    <property type="match status" value="1"/>
</dbReference>
<dbReference type="PANTHER" id="PTHR43133:SF8">
    <property type="entry name" value="RNA POLYMERASE SIGMA FACTOR HI_1459-RELATED"/>
    <property type="match status" value="1"/>
</dbReference>
<evidence type="ECO:0000256" key="5">
    <source>
        <dbReference type="ARBA" id="ARBA00023163"/>
    </source>
</evidence>
<protein>
    <recommendedName>
        <fullName evidence="6">RNA polymerase sigma factor</fullName>
    </recommendedName>
</protein>
<evidence type="ECO:0000256" key="3">
    <source>
        <dbReference type="ARBA" id="ARBA00023082"/>
    </source>
</evidence>
<dbReference type="InterPro" id="IPR013249">
    <property type="entry name" value="RNA_pol_sigma70_r4_t2"/>
</dbReference>
<dbReference type="GO" id="GO:0006352">
    <property type="term" value="P:DNA-templated transcription initiation"/>
    <property type="evidence" value="ECO:0007669"/>
    <property type="project" value="InterPro"/>
</dbReference>
<accession>A0A848CTY9</accession>
<dbReference type="Pfam" id="PF04542">
    <property type="entry name" value="Sigma70_r2"/>
    <property type="match status" value="1"/>
</dbReference>
<dbReference type="InterPro" id="IPR007627">
    <property type="entry name" value="RNA_pol_sigma70_r2"/>
</dbReference>